<comment type="caution">
    <text evidence="1">The sequence shown here is derived from an EMBL/GenBank/DDBJ whole genome shotgun (WGS) entry which is preliminary data.</text>
</comment>
<reference evidence="1" key="1">
    <citation type="submission" date="2019-08" db="EMBL/GenBank/DDBJ databases">
        <title>The genome of the North American firefly Photinus pyralis.</title>
        <authorList>
            <consortium name="Photinus pyralis genome working group"/>
            <person name="Fallon T.R."/>
            <person name="Sander Lower S.E."/>
            <person name="Weng J.-K."/>
        </authorList>
    </citation>
    <scope>NUCLEOTIDE SEQUENCE</scope>
    <source>
        <strain evidence="1">TRF0915ILg1</strain>
        <tissue evidence="1">Whole body</tissue>
    </source>
</reference>
<protein>
    <submittedName>
        <fullName evidence="1">Uncharacterized protein</fullName>
    </submittedName>
</protein>
<dbReference type="OrthoDB" id="6771747at2759"/>
<dbReference type="EMBL" id="VTPC01058359">
    <property type="protein sequence ID" value="KAF2890094.1"/>
    <property type="molecule type" value="Genomic_DNA"/>
</dbReference>
<name>A0A8K0CME0_IGNLU</name>
<gene>
    <name evidence="1" type="ORF">ILUMI_16079</name>
</gene>
<evidence type="ECO:0000313" key="1">
    <source>
        <dbReference type="EMBL" id="KAF2890094.1"/>
    </source>
</evidence>
<dbReference type="Proteomes" id="UP000801492">
    <property type="component" value="Unassembled WGS sequence"/>
</dbReference>
<organism evidence="1 2">
    <name type="scientific">Ignelater luminosus</name>
    <name type="common">Cucubano</name>
    <name type="synonym">Pyrophorus luminosus</name>
    <dbReference type="NCBI Taxonomy" id="2038154"/>
    <lineage>
        <taxon>Eukaryota</taxon>
        <taxon>Metazoa</taxon>
        <taxon>Ecdysozoa</taxon>
        <taxon>Arthropoda</taxon>
        <taxon>Hexapoda</taxon>
        <taxon>Insecta</taxon>
        <taxon>Pterygota</taxon>
        <taxon>Neoptera</taxon>
        <taxon>Endopterygota</taxon>
        <taxon>Coleoptera</taxon>
        <taxon>Polyphaga</taxon>
        <taxon>Elateriformia</taxon>
        <taxon>Elateroidea</taxon>
        <taxon>Elateridae</taxon>
        <taxon>Agrypninae</taxon>
        <taxon>Pyrophorini</taxon>
        <taxon>Ignelater</taxon>
    </lineage>
</organism>
<keyword evidence="2" id="KW-1185">Reference proteome</keyword>
<proteinExistence type="predicted"/>
<evidence type="ECO:0000313" key="2">
    <source>
        <dbReference type="Proteomes" id="UP000801492"/>
    </source>
</evidence>
<sequence length="160" mass="18907">MKHSMILSDYAHETMDPLKQLAIKQKKRYVLEESTSKEESAIALKNWAFNMKRKDGENYKESVDKIMWNSTAKQLQEMYYEKFNVECYPFADIEFRGQGCKKRKRAELASKCDKEKSLQRKLFHIVEYELAWRGGEASSCCVQHFLEEKDNMDVNTGRIK</sequence>
<dbReference type="AlphaFoldDB" id="A0A8K0CME0"/>
<accession>A0A8K0CME0</accession>